<dbReference type="InterPro" id="IPR006442">
    <property type="entry name" value="Antitoxin_Phd/YefM"/>
</dbReference>
<dbReference type="SUPFAM" id="SSF143120">
    <property type="entry name" value="YefM-like"/>
    <property type="match status" value="1"/>
</dbReference>
<name>A0A4Y1MPQ6_9PROT</name>
<dbReference type="RefSeq" id="WP_314216551.1">
    <property type="nucleotide sequence ID" value="NZ_CP025184.1"/>
</dbReference>
<evidence type="ECO:0000313" key="3">
    <source>
        <dbReference type="EMBL" id="AWV19982.1"/>
    </source>
</evidence>
<protein>
    <recommendedName>
        <fullName evidence="2">Antitoxin</fullName>
    </recommendedName>
</protein>
<dbReference type="InterPro" id="IPR036165">
    <property type="entry name" value="YefM-like_sf"/>
</dbReference>
<evidence type="ECO:0000256" key="1">
    <source>
        <dbReference type="ARBA" id="ARBA00009981"/>
    </source>
</evidence>
<comment type="similarity">
    <text evidence="1 2">Belongs to the phD/YefM antitoxin family.</text>
</comment>
<proteinExistence type="inferred from homology"/>
<evidence type="ECO:0000256" key="2">
    <source>
        <dbReference type="RuleBase" id="RU362080"/>
    </source>
</evidence>
<organism evidence="3">
    <name type="scientific">Roseomonas mucosa</name>
    <dbReference type="NCBI Taxonomy" id="207340"/>
    <lineage>
        <taxon>Bacteria</taxon>
        <taxon>Pseudomonadati</taxon>
        <taxon>Pseudomonadota</taxon>
        <taxon>Alphaproteobacteria</taxon>
        <taxon>Acetobacterales</taxon>
        <taxon>Roseomonadaceae</taxon>
        <taxon>Roseomonas</taxon>
    </lineage>
</organism>
<geneLocation type="plasmid" evidence="3">
    <name>p3-AD2</name>
</geneLocation>
<gene>
    <name evidence="3" type="ORF">RADP37_05412</name>
</gene>
<dbReference type="Pfam" id="PF02604">
    <property type="entry name" value="PhdYeFM_antitox"/>
    <property type="match status" value="1"/>
</dbReference>
<dbReference type="EMBL" id="CP025184">
    <property type="protein sequence ID" value="AWV19982.1"/>
    <property type="molecule type" value="Genomic_DNA"/>
</dbReference>
<comment type="function">
    <text evidence="2">Antitoxin component of a type II toxin-antitoxin (TA) system.</text>
</comment>
<dbReference type="Gene3D" id="3.40.1620.10">
    <property type="entry name" value="YefM-like domain"/>
    <property type="match status" value="1"/>
</dbReference>
<accession>A0A4Y1MPQ6</accession>
<dbReference type="AlphaFoldDB" id="A0A4Y1MPQ6"/>
<sequence length="87" mass="9573">MKAVTSTDFQQNVGRYQDAAQQAPVAITKNGRAHTVLVSAHFFELMLKGRVARPVEELDDDTLRAIAGSSVGPEHAQLDDLIKDWKP</sequence>
<keyword evidence="3" id="KW-0614">Plasmid</keyword>
<reference evidence="3" key="1">
    <citation type="submission" date="2017-12" db="EMBL/GenBank/DDBJ databases">
        <authorList>
            <person name="Martens C."/>
            <person name="Dahlstrom E."/>
            <person name="Barbian K."/>
            <person name="Sykora L."/>
            <person name="Ricklefs S."/>
            <person name="Bruno D."/>
            <person name="Anzick I."/>
            <person name="Myles I."/>
            <person name="Datta S.K."/>
        </authorList>
    </citation>
    <scope>NUCLEOTIDE SEQUENCE</scope>
    <source>
        <strain evidence="3">AD2</strain>
        <plasmid evidence="3">p3-AD2</plasmid>
    </source>
</reference>